<dbReference type="GO" id="GO:0019878">
    <property type="term" value="P:lysine biosynthetic process via aminoadipic acid"/>
    <property type="evidence" value="ECO:0007669"/>
    <property type="project" value="TreeGrafter"/>
</dbReference>
<dbReference type="InterPro" id="IPR037143">
    <property type="entry name" value="4-PPantetheinyl_Trfase_dom_sf"/>
</dbReference>
<evidence type="ECO:0000313" key="4">
    <source>
        <dbReference type="EMBL" id="OZI32314.1"/>
    </source>
</evidence>
<name>A0A261S4N8_9BORD</name>
<keyword evidence="5" id="KW-1185">Reference proteome</keyword>
<dbReference type="GO" id="GO:0000287">
    <property type="term" value="F:magnesium ion binding"/>
    <property type="evidence" value="ECO:0007669"/>
    <property type="project" value="InterPro"/>
</dbReference>
<accession>A0A261S4N8</accession>
<dbReference type="AlphaFoldDB" id="A0A261S4N8"/>
<dbReference type="PANTHER" id="PTHR12215">
    <property type="entry name" value="PHOSPHOPANTETHEINE TRANSFERASE"/>
    <property type="match status" value="1"/>
</dbReference>
<evidence type="ECO:0000313" key="5">
    <source>
        <dbReference type="Proteomes" id="UP000216020"/>
    </source>
</evidence>
<evidence type="ECO:0000256" key="2">
    <source>
        <dbReference type="ARBA" id="ARBA00022679"/>
    </source>
</evidence>
<sequence length="220" mass="23593">MLWGGPAAAADYDPAVLSDADAARAGLPRTPRAALQWRVSRAALRQAGAGTRGDAPRAWSLSHSDGHALVARAPAGWRVGVDLERRRPRDVAALAQWCCDAGEQAHLAALPEARRLAFFYRLWTLKEAFIKAAGLDFPADMRSVGLQALQAQAAGRWTLRAPAGAWRARCWEIGEDWVASVAWSVDDGAAAPGPAGEPAWRTARGCVLPPVRLVYADPED</sequence>
<protein>
    <recommendedName>
        <fullName evidence="3">4'-phosphopantetheinyl transferase domain-containing protein</fullName>
    </recommendedName>
</protein>
<comment type="similarity">
    <text evidence="1">Belongs to the P-Pant transferase superfamily. Gsp/Sfp/HetI/AcpT family.</text>
</comment>
<dbReference type="GO" id="GO:0005829">
    <property type="term" value="C:cytosol"/>
    <property type="evidence" value="ECO:0007669"/>
    <property type="project" value="TreeGrafter"/>
</dbReference>
<evidence type="ECO:0000256" key="1">
    <source>
        <dbReference type="ARBA" id="ARBA00010990"/>
    </source>
</evidence>
<feature type="domain" description="4'-phosphopantetheinyl transferase" evidence="3">
    <location>
        <begin position="78"/>
        <end position="182"/>
    </location>
</feature>
<dbReference type="Pfam" id="PF01648">
    <property type="entry name" value="ACPS"/>
    <property type="match status" value="1"/>
</dbReference>
<dbReference type="PANTHER" id="PTHR12215:SF10">
    <property type="entry name" value="L-AMINOADIPATE-SEMIALDEHYDE DEHYDROGENASE-PHOSPHOPANTETHEINYL TRANSFERASE"/>
    <property type="match status" value="1"/>
</dbReference>
<dbReference type="EMBL" id="NEVM01000005">
    <property type="protein sequence ID" value="OZI32314.1"/>
    <property type="molecule type" value="Genomic_DNA"/>
</dbReference>
<keyword evidence="2" id="KW-0808">Transferase</keyword>
<dbReference type="InterPro" id="IPR050559">
    <property type="entry name" value="P-Pant_transferase_sf"/>
</dbReference>
<dbReference type="SUPFAM" id="SSF56214">
    <property type="entry name" value="4'-phosphopantetheinyl transferase"/>
    <property type="match status" value="1"/>
</dbReference>
<gene>
    <name evidence="4" type="ORF">CAL29_17535</name>
</gene>
<dbReference type="Proteomes" id="UP000216020">
    <property type="component" value="Unassembled WGS sequence"/>
</dbReference>
<proteinExistence type="inferred from homology"/>
<evidence type="ECO:0000259" key="3">
    <source>
        <dbReference type="Pfam" id="PF01648"/>
    </source>
</evidence>
<dbReference type="Gene3D" id="3.90.470.20">
    <property type="entry name" value="4'-phosphopantetheinyl transferase domain"/>
    <property type="match status" value="1"/>
</dbReference>
<reference evidence="5" key="1">
    <citation type="submission" date="2017-05" db="EMBL/GenBank/DDBJ databases">
        <title>Complete and WGS of Bordetella genogroups.</title>
        <authorList>
            <person name="Spilker T."/>
            <person name="Lipuma J."/>
        </authorList>
    </citation>
    <scope>NUCLEOTIDE SEQUENCE [LARGE SCALE GENOMIC DNA]</scope>
    <source>
        <strain evidence="5">AU16122</strain>
    </source>
</reference>
<comment type="caution">
    <text evidence="4">The sequence shown here is derived from an EMBL/GenBank/DDBJ whole genome shotgun (WGS) entry which is preliminary data.</text>
</comment>
<dbReference type="InterPro" id="IPR008278">
    <property type="entry name" value="4-PPantetheinyl_Trfase_dom"/>
</dbReference>
<organism evidence="4 5">
    <name type="scientific">Bordetella genomosp. 10</name>
    <dbReference type="NCBI Taxonomy" id="1416804"/>
    <lineage>
        <taxon>Bacteria</taxon>
        <taxon>Pseudomonadati</taxon>
        <taxon>Pseudomonadota</taxon>
        <taxon>Betaproteobacteria</taxon>
        <taxon>Burkholderiales</taxon>
        <taxon>Alcaligenaceae</taxon>
        <taxon>Bordetella</taxon>
    </lineage>
</organism>
<dbReference type="GO" id="GO:0008897">
    <property type="term" value="F:holo-[acyl-carrier-protein] synthase activity"/>
    <property type="evidence" value="ECO:0007669"/>
    <property type="project" value="InterPro"/>
</dbReference>